<name>A0AAE3VMZ9_9HYPH</name>
<accession>A0AAE3VMZ9</accession>
<sequence length="101" mass="11636">MFVAVLVRRLRPGATFEAFKQAWLAEEGHFGRPVRVTHARRIDEPREIVSYARMDVTRDELDLWLQRTAAAEATRHDRIAELIEATVVAGIYEEIDETELS</sequence>
<proteinExistence type="predicted"/>
<dbReference type="AlphaFoldDB" id="A0AAE3VMZ9"/>
<reference evidence="1" key="1">
    <citation type="submission" date="2023-07" db="EMBL/GenBank/DDBJ databases">
        <title>Genomic Encyclopedia of Type Strains, Phase IV (KMG-IV): sequencing the most valuable type-strain genomes for metagenomic binning, comparative biology and taxonomic classification.</title>
        <authorList>
            <person name="Goeker M."/>
        </authorList>
    </citation>
    <scope>NUCLEOTIDE SEQUENCE</scope>
    <source>
        <strain evidence="1">DSM 21202</strain>
    </source>
</reference>
<comment type="caution">
    <text evidence="1">The sequence shown here is derived from an EMBL/GenBank/DDBJ whole genome shotgun (WGS) entry which is preliminary data.</text>
</comment>
<gene>
    <name evidence="1" type="ORF">J2S73_001162</name>
</gene>
<protein>
    <submittedName>
        <fullName evidence="1">Uncharacterized protein</fullName>
    </submittedName>
</protein>
<keyword evidence="2" id="KW-1185">Reference proteome</keyword>
<dbReference type="Proteomes" id="UP001229244">
    <property type="component" value="Unassembled WGS sequence"/>
</dbReference>
<evidence type="ECO:0000313" key="2">
    <source>
        <dbReference type="Proteomes" id="UP001229244"/>
    </source>
</evidence>
<dbReference type="RefSeq" id="WP_306884509.1">
    <property type="nucleotide sequence ID" value="NZ_JAUSUL010000001.1"/>
</dbReference>
<organism evidence="1 2">
    <name type="scientific">Amorphus orientalis</name>
    <dbReference type="NCBI Taxonomy" id="649198"/>
    <lineage>
        <taxon>Bacteria</taxon>
        <taxon>Pseudomonadati</taxon>
        <taxon>Pseudomonadota</taxon>
        <taxon>Alphaproteobacteria</taxon>
        <taxon>Hyphomicrobiales</taxon>
        <taxon>Amorphaceae</taxon>
        <taxon>Amorphus</taxon>
    </lineage>
</organism>
<evidence type="ECO:0000313" key="1">
    <source>
        <dbReference type="EMBL" id="MDQ0314725.1"/>
    </source>
</evidence>
<dbReference type="EMBL" id="JAUSUL010000001">
    <property type="protein sequence ID" value="MDQ0314725.1"/>
    <property type="molecule type" value="Genomic_DNA"/>
</dbReference>